<organism evidence="3 4">
    <name type="scientific">Gossypium darwinii</name>
    <name type="common">Darwin's cotton</name>
    <name type="synonym">Gossypium barbadense var. darwinii</name>
    <dbReference type="NCBI Taxonomy" id="34276"/>
    <lineage>
        <taxon>Eukaryota</taxon>
        <taxon>Viridiplantae</taxon>
        <taxon>Streptophyta</taxon>
        <taxon>Embryophyta</taxon>
        <taxon>Tracheophyta</taxon>
        <taxon>Spermatophyta</taxon>
        <taxon>Magnoliopsida</taxon>
        <taxon>eudicotyledons</taxon>
        <taxon>Gunneridae</taxon>
        <taxon>Pentapetalae</taxon>
        <taxon>rosids</taxon>
        <taxon>malvids</taxon>
        <taxon>Malvales</taxon>
        <taxon>Malvaceae</taxon>
        <taxon>Malvoideae</taxon>
        <taxon>Gossypium</taxon>
    </lineage>
</organism>
<feature type="chain" id="PRO_5022980229" description="Reverse transcriptase zinc-binding domain-containing protein" evidence="2">
    <location>
        <begin position="21"/>
        <end position="165"/>
    </location>
</feature>
<proteinExistence type="predicted"/>
<dbReference type="AlphaFoldDB" id="A0A5D2HAB9"/>
<evidence type="ECO:0000256" key="1">
    <source>
        <dbReference type="SAM" id="Phobius"/>
    </source>
</evidence>
<evidence type="ECO:0000313" key="4">
    <source>
        <dbReference type="Proteomes" id="UP000323506"/>
    </source>
</evidence>
<keyword evidence="4" id="KW-1185">Reference proteome</keyword>
<keyword evidence="2" id="KW-0732">Signal</keyword>
<feature type="transmembrane region" description="Helical" evidence="1">
    <location>
        <begin position="102"/>
        <end position="123"/>
    </location>
</feature>
<name>A0A5D2HAB9_GOSDA</name>
<protein>
    <recommendedName>
        <fullName evidence="5">Reverse transcriptase zinc-binding domain-containing protein</fullName>
    </recommendedName>
</protein>
<feature type="signal peptide" evidence="2">
    <location>
        <begin position="1"/>
        <end position="20"/>
    </location>
</feature>
<dbReference type="Proteomes" id="UP000323506">
    <property type="component" value="Chromosome A02"/>
</dbReference>
<keyword evidence="1" id="KW-1133">Transmembrane helix</keyword>
<gene>
    <name evidence="3" type="ORF">ES288_A02G035900v1</name>
</gene>
<keyword evidence="1" id="KW-0472">Membrane</keyword>
<keyword evidence="1" id="KW-0812">Transmembrane</keyword>
<dbReference type="EMBL" id="CM017689">
    <property type="protein sequence ID" value="TYH27018.1"/>
    <property type="molecule type" value="Genomic_DNA"/>
</dbReference>
<evidence type="ECO:0008006" key="5">
    <source>
        <dbReference type="Google" id="ProtNLM"/>
    </source>
</evidence>
<reference evidence="3 4" key="1">
    <citation type="submission" date="2019-06" db="EMBL/GenBank/DDBJ databases">
        <title>WGS assembly of Gossypium darwinii.</title>
        <authorList>
            <person name="Chen Z.J."/>
            <person name="Sreedasyam A."/>
            <person name="Ando A."/>
            <person name="Song Q."/>
            <person name="De L."/>
            <person name="Hulse-Kemp A."/>
            <person name="Ding M."/>
            <person name="Ye W."/>
            <person name="Kirkbride R."/>
            <person name="Jenkins J."/>
            <person name="Plott C."/>
            <person name="Lovell J."/>
            <person name="Lin Y.-M."/>
            <person name="Vaughn R."/>
            <person name="Liu B."/>
            <person name="Li W."/>
            <person name="Simpson S."/>
            <person name="Scheffler B."/>
            <person name="Saski C."/>
            <person name="Grover C."/>
            <person name="Hu G."/>
            <person name="Conover J."/>
            <person name="Carlson J."/>
            <person name="Shu S."/>
            <person name="Boston L."/>
            <person name="Williams M."/>
            <person name="Peterson D."/>
            <person name="Mcgee K."/>
            <person name="Jones D."/>
            <person name="Wendel J."/>
            <person name="Stelly D."/>
            <person name="Grimwood J."/>
            <person name="Schmutz J."/>
        </authorList>
    </citation>
    <scope>NUCLEOTIDE SEQUENCE [LARGE SCALE GENOMIC DNA]</scope>
    <source>
        <strain evidence="3">1808015.09</strain>
    </source>
</reference>
<evidence type="ECO:0000256" key="2">
    <source>
        <dbReference type="SAM" id="SignalP"/>
    </source>
</evidence>
<evidence type="ECO:0000313" key="3">
    <source>
        <dbReference type="EMBL" id="TYH27018.1"/>
    </source>
</evidence>
<accession>A0A5D2HAB9</accession>
<sequence>MVEWLIQIFQKLLLLKTSGGMEDGEWRLPDPMDQLTLQAWEEVQKFSLPTTEDTTASAWEAIRDCKPQVSWYKLLWGKLKSGIGLLLKTGCFDGRLRLMTCAAFVLLIKILSSTFSLNALFLAQFGRMYLLQRYDLHISILHWRRKVSWFTRKTMGKNPLAIQEG</sequence>